<dbReference type="SUPFAM" id="SSF51445">
    <property type="entry name" value="(Trans)glycosidases"/>
    <property type="match status" value="1"/>
</dbReference>
<protein>
    <submittedName>
        <fullName evidence="4">Maltose alpha-D-glucosyltransferase/alpha-amylase</fullName>
    </submittedName>
</protein>
<accession>A0A4R2EHH8</accession>
<keyword evidence="5" id="KW-1185">Reference proteome</keyword>
<dbReference type="Pfam" id="PF00128">
    <property type="entry name" value="Alpha-amylase"/>
    <property type="match status" value="1"/>
</dbReference>
<reference evidence="4 5" key="1">
    <citation type="submission" date="2019-03" db="EMBL/GenBank/DDBJ databases">
        <title>Genomic Encyclopedia of Archaeal and Bacterial Type Strains, Phase II (KMG-II): from individual species to whole genera.</title>
        <authorList>
            <person name="Goeker M."/>
        </authorList>
    </citation>
    <scope>NUCLEOTIDE SEQUENCE [LARGE SCALE GENOMIC DNA]</scope>
    <source>
        <strain evidence="4 5">RL-C</strain>
    </source>
</reference>
<name>A0A4R2EHH8_9BACT</name>
<dbReference type="InterPro" id="IPR013780">
    <property type="entry name" value="Glyco_hydro_b"/>
</dbReference>
<dbReference type="InterPro" id="IPR045857">
    <property type="entry name" value="O16G_dom_2"/>
</dbReference>
<dbReference type="CDD" id="cd11348">
    <property type="entry name" value="AmyAc_2"/>
    <property type="match status" value="1"/>
</dbReference>
<dbReference type="Gene3D" id="3.90.400.10">
    <property type="entry name" value="Oligo-1,6-glucosidase, Domain 2"/>
    <property type="match status" value="1"/>
</dbReference>
<sequence>MRCILKVALASLCLLITSSAMSQQPFKPVPEWLSKAVFYQVYPQSFKDTDGDGIGDINGIVQQLDYIKWLGCNTIWLNPCFESAFQDAGYDVIDFYKVAKRYGTNDDLVRLFREAHKRKMRVCIDLVAGHTSIESPWFKESQKRERNEYSDRYIWTPDSTIKPEKHVSGKFERNGTYRKNFFDCQPALNYGFGEPDPACPWEQPTSAEGPTKTRQELMRIMDYWMDKGCDGFRVDLASSLVKKDPNLVETNKLWAEVRTHFQNRYPEGILLAEWGNPMKAIKAGFMMDFIIQFGGSGYNELFFNKEGVFRRDTCYFSLEGNGSPKKFIDNIRKQLDSVGANGYVCIPTANHDFQRPRSGSRNTDEQLKCVMAFLFTMPGVPLVYYGDEIGMRYISGLPNKEGSVVTRGNRAGSRTPMQWSRATNAGFSTAPPEMLYLPIDTLANFPTVEAQRNDQNSLLSFTRSMLKLRAKYPALASRGNLEFLTTQEKAYPLVYTRGKDGHRFLVIVNPTGKPQSITISNTIKVKKFEAVLNQNTSLKIENGNFEIKADATSYGVYRLMK</sequence>
<feature type="domain" description="Glycosyl hydrolase family 13 catalytic" evidence="3">
    <location>
        <begin position="40"/>
        <end position="414"/>
    </location>
</feature>
<dbReference type="PANTHER" id="PTHR10357:SF179">
    <property type="entry name" value="NEUTRAL AND BASIC AMINO ACID TRANSPORT PROTEIN RBAT"/>
    <property type="match status" value="1"/>
</dbReference>
<comment type="caution">
    <text evidence="4">The sequence shown here is derived from an EMBL/GenBank/DDBJ whole genome shotgun (WGS) entry which is preliminary data.</text>
</comment>
<dbReference type="OrthoDB" id="9805159at2"/>
<organism evidence="4 5">
    <name type="scientific">Acetobacteroides hydrogenigenes</name>
    <dbReference type="NCBI Taxonomy" id="979970"/>
    <lineage>
        <taxon>Bacteria</taxon>
        <taxon>Pseudomonadati</taxon>
        <taxon>Bacteroidota</taxon>
        <taxon>Bacteroidia</taxon>
        <taxon>Bacteroidales</taxon>
        <taxon>Rikenellaceae</taxon>
        <taxon>Acetobacteroides</taxon>
    </lineage>
</organism>
<dbReference type="EMBL" id="SLWB01000007">
    <property type="protein sequence ID" value="TCN67665.1"/>
    <property type="molecule type" value="Genomic_DNA"/>
</dbReference>
<evidence type="ECO:0000313" key="5">
    <source>
        <dbReference type="Proteomes" id="UP000294830"/>
    </source>
</evidence>
<dbReference type="SMART" id="SM00642">
    <property type="entry name" value="Aamy"/>
    <property type="match status" value="1"/>
</dbReference>
<keyword evidence="4" id="KW-0808">Transferase</keyword>
<evidence type="ECO:0000313" key="4">
    <source>
        <dbReference type="EMBL" id="TCN67665.1"/>
    </source>
</evidence>
<dbReference type="GO" id="GO:0004556">
    <property type="term" value="F:alpha-amylase activity"/>
    <property type="evidence" value="ECO:0007669"/>
    <property type="project" value="TreeGrafter"/>
</dbReference>
<keyword evidence="2" id="KW-0732">Signal</keyword>
<comment type="similarity">
    <text evidence="1">Belongs to the glycosyl hydrolase 13 family.</text>
</comment>
<dbReference type="GO" id="GO:0016740">
    <property type="term" value="F:transferase activity"/>
    <property type="evidence" value="ECO:0007669"/>
    <property type="project" value="UniProtKB-KW"/>
</dbReference>
<dbReference type="InterPro" id="IPR006047">
    <property type="entry name" value="GH13_cat_dom"/>
</dbReference>
<dbReference type="GO" id="GO:0009313">
    <property type="term" value="P:oligosaccharide catabolic process"/>
    <property type="evidence" value="ECO:0007669"/>
    <property type="project" value="TreeGrafter"/>
</dbReference>
<evidence type="ECO:0000256" key="1">
    <source>
        <dbReference type="ARBA" id="ARBA00008061"/>
    </source>
</evidence>
<dbReference type="AlphaFoldDB" id="A0A4R2EHH8"/>
<dbReference type="Gene3D" id="3.20.20.80">
    <property type="entry name" value="Glycosidases"/>
    <property type="match status" value="1"/>
</dbReference>
<feature type="signal peptide" evidence="2">
    <location>
        <begin position="1"/>
        <end position="22"/>
    </location>
</feature>
<feature type="chain" id="PRO_5020615244" evidence="2">
    <location>
        <begin position="23"/>
        <end position="561"/>
    </location>
</feature>
<dbReference type="RefSeq" id="WP_131839299.1">
    <property type="nucleotide sequence ID" value="NZ_SLWB01000007.1"/>
</dbReference>
<dbReference type="Proteomes" id="UP000294830">
    <property type="component" value="Unassembled WGS sequence"/>
</dbReference>
<dbReference type="SUPFAM" id="SSF51011">
    <property type="entry name" value="Glycosyl hydrolase domain"/>
    <property type="match status" value="1"/>
</dbReference>
<gene>
    <name evidence="4" type="ORF">CLV25_107124</name>
</gene>
<evidence type="ECO:0000259" key="3">
    <source>
        <dbReference type="SMART" id="SM00642"/>
    </source>
</evidence>
<dbReference type="PANTHER" id="PTHR10357">
    <property type="entry name" value="ALPHA-AMYLASE FAMILY MEMBER"/>
    <property type="match status" value="1"/>
</dbReference>
<dbReference type="InterPro" id="IPR017853">
    <property type="entry name" value="GH"/>
</dbReference>
<proteinExistence type="inferred from homology"/>
<evidence type="ECO:0000256" key="2">
    <source>
        <dbReference type="SAM" id="SignalP"/>
    </source>
</evidence>
<dbReference type="Gene3D" id="2.60.40.1180">
    <property type="entry name" value="Golgi alpha-mannosidase II"/>
    <property type="match status" value="1"/>
</dbReference>